<evidence type="ECO:0000313" key="2">
    <source>
        <dbReference type="EMBL" id="SES67360.1"/>
    </source>
</evidence>
<dbReference type="InterPro" id="IPR025989">
    <property type="entry name" value="Virulence_F_dom"/>
</dbReference>
<keyword evidence="3" id="KW-1185">Reference proteome</keyword>
<dbReference type="SMART" id="SM00932">
    <property type="entry name" value="Nfu_N"/>
    <property type="match status" value="1"/>
</dbReference>
<proteinExistence type="predicted"/>
<dbReference type="OrthoDB" id="420201at2"/>
<dbReference type="SUPFAM" id="SSF110836">
    <property type="entry name" value="Hypothetical protein SAV1430"/>
    <property type="match status" value="1"/>
</dbReference>
<evidence type="ECO:0000259" key="1">
    <source>
        <dbReference type="SMART" id="SM00932"/>
    </source>
</evidence>
<gene>
    <name evidence="2" type="ORF">SAMN05421676_101137</name>
</gene>
<dbReference type="Pfam" id="PF08712">
    <property type="entry name" value="Nfu_N"/>
    <property type="match status" value="1"/>
</dbReference>
<reference evidence="3" key="1">
    <citation type="submission" date="2016-10" db="EMBL/GenBank/DDBJ databases">
        <authorList>
            <person name="Varghese N."/>
            <person name="Submissions S."/>
        </authorList>
    </citation>
    <scope>NUCLEOTIDE SEQUENCE [LARGE SCALE GENOMIC DNA]</scope>
    <source>
        <strain evidence="3">CGMCC 1.3566</strain>
    </source>
</reference>
<dbReference type="EMBL" id="FOHJ01000001">
    <property type="protein sequence ID" value="SES67360.1"/>
    <property type="molecule type" value="Genomic_DNA"/>
</dbReference>
<dbReference type="InterPro" id="IPR011989">
    <property type="entry name" value="ARM-like"/>
</dbReference>
<dbReference type="PANTHER" id="PTHR12697">
    <property type="entry name" value="PBS LYASE HEAT-LIKE PROTEIN"/>
    <property type="match status" value="1"/>
</dbReference>
<dbReference type="Pfam" id="PF13646">
    <property type="entry name" value="HEAT_2"/>
    <property type="match status" value="1"/>
</dbReference>
<organism evidence="2 3">
    <name type="scientific">Salinibacillus kushneri</name>
    <dbReference type="NCBI Taxonomy" id="237682"/>
    <lineage>
        <taxon>Bacteria</taxon>
        <taxon>Bacillati</taxon>
        <taxon>Bacillota</taxon>
        <taxon>Bacilli</taxon>
        <taxon>Bacillales</taxon>
        <taxon>Bacillaceae</taxon>
        <taxon>Salinibacillus</taxon>
    </lineage>
</organism>
<dbReference type="GO" id="GO:0016491">
    <property type="term" value="F:oxidoreductase activity"/>
    <property type="evidence" value="ECO:0007669"/>
    <property type="project" value="TreeGrafter"/>
</dbReference>
<evidence type="ECO:0000313" key="3">
    <source>
        <dbReference type="Proteomes" id="UP000199095"/>
    </source>
</evidence>
<dbReference type="InterPro" id="IPR014824">
    <property type="entry name" value="Nfu/NifU_N"/>
</dbReference>
<dbReference type="Proteomes" id="UP000199095">
    <property type="component" value="Unassembled WGS sequence"/>
</dbReference>
<dbReference type="InterPro" id="IPR004155">
    <property type="entry name" value="PBS_lyase_HEAT"/>
</dbReference>
<dbReference type="SUPFAM" id="SSF48371">
    <property type="entry name" value="ARM repeat"/>
    <property type="match status" value="1"/>
</dbReference>
<dbReference type="InterPro" id="IPR036498">
    <property type="entry name" value="Nfu/NifU_N_sf"/>
</dbReference>
<accession>A0A1H9YED4</accession>
<dbReference type="Gene3D" id="3.30.1370.70">
    <property type="entry name" value="Scaffold protein Nfu/NifU, N-terminal domain"/>
    <property type="match status" value="1"/>
</dbReference>
<dbReference type="PANTHER" id="PTHR12697:SF37">
    <property type="entry name" value="CONSERVED VIRULENCE FACTOR C"/>
    <property type="match status" value="1"/>
</dbReference>
<dbReference type="InterPro" id="IPR016024">
    <property type="entry name" value="ARM-type_fold"/>
</dbReference>
<dbReference type="Pfam" id="PF13769">
    <property type="entry name" value="Virulence_fact"/>
    <property type="match status" value="1"/>
</dbReference>
<dbReference type="AlphaFoldDB" id="A0A1H9YED4"/>
<dbReference type="SMART" id="SM00567">
    <property type="entry name" value="EZ_HEAT"/>
    <property type="match status" value="4"/>
</dbReference>
<protein>
    <submittedName>
        <fullName evidence="2">HEAT repeat-containing protein</fullName>
    </submittedName>
</protein>
<feature type="domain" description="Scaffold protein Nfu/NifU N-terminal" evidence="1">
    <location>
        <begin position="4"/>
        <end position="88"/>
    </location>
</feature>
<dbReference type="STRING" id="237682.SAMN05421676_101137"/>
<name>A0A1H9YED4_9BACI</name>
<dbReference type="RefSeq" id="WP_093130943.1">
    <property type="nucleotide sequence ID" value="NZ_FOHJ01000001.1"/>
</dbReference>
<dbReference type="Gene3D" id="1.25.10.10">
    <property type="entry name" value="Leucine-rich Repeat Variant"/>
    <property type="match status" value="1"/>
</dbReference>
<sequence>MKIISIEPTPSPNSMKIILSEPLPEGETHNYRPDDDLGDAPAFIQELFKIEGVKNVYHVADFLALDRKPKLSWEEILPQVREVFGESDTVEQSEQEDAINREPFGEISVFIQMFRAIPMQVKIEDGHEEKRFGLPERFMNAVMKASADSPNFVMERKWVEQNPRYGAPEEVGEDVVEELSASYDEERLEELAEQALNPTPKDEATETIKKNKVSLETLDDPDWKVRYAALDRMDDPTVEDLPVLNKALDDEKMSVRRIATAYLGMIEEREALPYLYKALKDKVVTVRRTAGDCLSDLGFKEAIPEMITTLKDPSKIVRWRAAMFLYEVGDESALPALREAADDSEFEVRLQINMAIERIEGGHEAKGSVWHQMTQATNKK</sequence>